<dbReference type="OrthoDB" id="2690153at2759"/>
<feature type="domain" description="FAD/NAD(P)-binding" evidence="1">
    <location>
        <begin position="216"/>
        <end position="392"/>
    </location>
</feature>
<accession>A0A8T2SX45</accession>
<dbReference type="PROSITE" id="PS51257">
    <property type="entry name" value="PROKAR_LIPOPROTEIN"/>
    <property type="match status" value="1"/>
</dbReference>
<dbReference type="EMBL" id="CM035422">
    <property type="protein sequence ID" value="KAH7373434.1"/>
    <property type="molecule type" value="Genomic_DNA"/>
</dbReference>
<comment type="caution">
    <text evidence="3">The sequence shown here is derived from an EMBL/GenBank/DDBJ whole genome shotgun (WGS) entry which is preliminary data.</text>
</comment>
<evidence type="ECO:0008006" key="5">
    <source>
        <dbReference type="Google" id="ProtNLM"/>
    </source>
</evidence>
<gene>
    <name evidence="3" type="ORF">KP509_17G055500</name>
</gene>
<dbReference type="Pfam" id="PF07992">
    <property type="entry name" value="Pyr_redox_2"/>
    <property type="match status" value="1"/>
</dbReference>
<dbReference type="GO" id="GO:0016491">
    <property type="term" value="F:oxidoreductase activity"/>
    <property type="evidence" value="ECO:0007669"/>
    <property type="project" value="InterPro"/>
</dbReference>
<dbReference type="Pfam" id="PF21688">
    <property type="entry name" value="FAD-depend_C"/>
    <property type="match status" value="1"/>
</dbReference>
<dbReference type="InterPro" id="IPR049516">
    <property type="entry name" value="FAD-depend_C"/>
</dbReference>
<dbReference type="SUPFAM" id="SSF51905">
    <property type="entry name" value="FAD/NAD(P)-binding domain"/>
    <property type="match status" value="1"/>
</dbReference>
<proteinExistence type="predicted"/>
<dbReference type="OMA" id="TESNFCF"/>
<reference evidence="3" key="1">
    <citation type="submission" date="2021-08" db="EMBL/GenBank/DDBJ databases">
        <title>WGS assembly of Ceratopteris richardii.</title>
        <authorList>
            <person name="Marchant D.B."/>
            <person name="Chen G."/>
            <person name="Jenkins J."/>
            <person name="Shu S."/>
            <person name="Leebens-Mack J."/>
            <person name="Grimwood J."/>
            <person name="Schmutz J."/>
            <person name="Soltis P."/>
            <person name="Soltis D."/>
            <person name="Chen Z.-H."/>
        </authorList>
    </citation>
    <scope>NUCLEOTIDE SEQUENCE</scope>
    <source>
        <strain evidence="3">Whitten #5841</strain>
        <tissue evidence="3">Leaf</tissue>
    </source>
</reference>
<organism evidence="3 4">
    <name type="scientific">Ceratopteris richardii</name>
    <name type="common">Triangle waterfern</name>
    <dbReference type="NCBI Taxonomy" id="49495"/>
    <lineage>
        <taxon>Eukaryota</taxon>
        <taxon>Viridiplantae</taxon>
        <taxon>Streptophyta</taxon>
        <taxon>Embryophyta</taxon>
        <taxon>Tracheophyta</taxon>
        <taxon>Polypodiopsida</taxon>
        <taxon>Polypodiidae</taxon>
        <taxon>Polypodiales</taxon>
        <taxon>Pteridineae</taxon>
        <taxon>Pteridaceae</taxon>
        <taxon>Parkerioideae</taxon>
        <taxon>Ceratopteris</taxon>
    </lineage>
</organism>
<feature type="domain" description="FAD-dependent protein C-terminal" evidence="2">
    <location>
        <begin position="407"/>
        <end position="620"/>
    </location>
</feature>
<dbReference type="PANTHER" id="PTHR42842">
    <property type="entry name" value="FAD/NAD(P)-BINDING OXIDOREDUCTASE"/>
    <property type="match status" value="1"/>
</dbReference>
<dbReference type="Proteomes" id="UP000825935">
    <property type="component" value="Chromosome 17"/>
</dbReference>
<dbReference type="Gene3D" id="3.30.70.2700">
    <property type="match status" value="1"/>
</dbReference>
<dbReference type="Gene3D" id="3.50.50.60">
    <property type="entry name" value="FAD/NAD(P)-binding domain"/>
    <property type="match status" value="2"/>
</dbReference>
<dbReference type="PANTHER" id="PTHR42842:SF3">
    <property type="entry name" value="FAD_NAD(P)-BINDING OXIDOREDUCTASE FAMILY PROTEIN"/>
    <property type="match status" value="1"/>
</dbReference>
<protein>
    <recommendedName>
        <fullName evidence="5">FAD-binding domain-containing protein</fullName>
    </recommendedName>
</protein>
<dbReference type="InterPro" id="IPR028348">
    <property type="entry name" value="FAD-binding_protein"/>
</dbReference>
<keyword evidence="4" id="KW-1185">Reference proteome</keyword>
<dbReference type="InterPro" id="IPR036188">
    <property type="entry name" value="FAD/NAD-bd_sf"/>
</dbReference>
<evidence type="ECO:0000313" key="4">
    <source>
        <dbReference type="Proteomes" id="UP000825935"/>
    </source>
</evidence>
<sequence>MDVLQRQTFVPELVLQLNISFACRSLNVRQSNNLERLQIHNRTICSAARQKTRQPTDAKSLSSHKPVVWRFLSLEVPAERDLGKDDCSVSHVLLDAIAHLLACPVELLPSSAFTIVRKSFDARRVVNKIKKGPRFVYTVDLHVDKLREASLNSDDVSQRLKSKPGKLELVSDKTCVADVTTLVSSCMTNSTMKTTKNTENKISSLHAPLNSYKHPNVTVIGSGPAGLFTALVLAESGAKVTLVERGHPVEIRGHDIGQLMVRRRLQPDSNFCYGEGGAGTWSDGKLTTRIGRNSETVKSALATLVKFGAPSSILISGKPHIGTDKLIHILRKIRSHLQSLGVNMRFGLKMIDFLVRENRIVGTKVQHVEDLTCEDIFADAVILAAGHSARDIYHKLLQHGVHLSPKDFAVGFRVEHPQELVNEIQYNEWASEVQRGSGKIPVADYKVTTSISESSNDNSLHPRQSSCYSFCMCPGGQIVLTSTDPAELCINGMSFSRRSSKWANSALVMPVSHSDLEPFLAEHGPLAGVAFQKFLERKASLMGGGDLVVPVQTVPDFLENHLSRVLPSSSYRLGVKEAALHELFPDHMTRMFKQALLDFNKQIPGFIDRRALLHAVETRTSSPVRIDRDTETFECISMQGLYPIGEGAGYAGGIVSAAVDGLNAGLALAEQFGLCKVILKENYVMDKLIYY</sequence>
<dbReference type="AlphaFoldDB" id="A0A8T2SX45"/>
<name>A0A8T2SX45_CERRI</name>
<evidence type="ECO:0000259" key="2">
    <source>
        <dbReference type="Pfam" id="PF21688"/>
    </source>
</evidence>
<dbReference type="InterPro" id="IPR023753">
    <property type="entry name" value="FAD/NAD-binding_dom"/>
</dbReference>
<dbReference type="PRINTS" id="PR00419">
    <property type="entry name" value="ADXRDTASE"/>
</dbReference>
<evidence type="ECO:0000313" key="3">
    <source>
        <dbReference type="EMBL" id="KAH7373434.1"/>
    </source>
</evidence>
<evidence type="ECO:0000259" key="1">
    <source>
        <dbReference type="Pfam" id="PF07992"/>
    </source>
</evidence>